<dbReference type="CDD" id="cd10001">
    <property type="entry name" value="HDAC_classII_APAH"/>
    <property type="match status" value="1"/>
</dbReference>
<evidence type="ECO:0000256" key="2">
    <source>
        <dbReference type="ARBA" id="ARBA00005947"/>
    </source>
</evidence>
<dbReference type="GO" id="GO:0046872">
    <property type="term" value="F:metal ion binding"/>
    <property type="evidence" value="ECO:0007669"/>
    <property type="project" value="UniProtKB-KW"/>
</dbReference>
<dbReference type="EMBL" id="LVVZ01000014">
    <property type="protein sequence ID" value="OKL44200.1"/>
    <property type="molecule type" value="Genomic_DNA"/>
</dbReference>
<dbReference type="SUPFAM" id="SSF52768">
    <property type="entry name" value="Arginase/deacetylase"/>
    <property type="match status" value="1"/>
</dbReference>
<dbReference type="RefSeq" id="WP_028481798.1">
    <property type="nucleotide sequence ID" value="NZ_LVVZ01000014.1"/>
</dbReference>
<keyword evidence="8" id="KW-1185">Reference proteome</keyword>
<reference evidence="7 8" key="1">
    <citation type="submission" date="2016-03" db="EMBL/GenBank/DDBJ databases">
        <title>Genome sequence of Nesiotobacter sp. nov., a moderately halophilic alphaproteobacterium isolated from the Yellow Sea, China.</title>
        <authorList>
            <person name="Zhang G."/>
            <person name="Zhang R."/>
        </authorList>
    </citation>
    <scope>NUCLEOTIDE SEQUENCE [LARGE SCALE GENOMIC DNA]</scope>
    <source>
        <strain evidence="7 8">WB1-6</strain>
    </source>
</reference>
<comment type="similarity">
    <text evidence="2">Belongs to the histone deacetylase family.</text>
</comment>
<comment type="cofactor">
    <cofactor evidence="1">
        <name>Zn(2+)</name>
        <dbReference type="ChEBI" id="CHEBI:29105"/>
    </cofactor>
</comment>
<proteinExistence type="inferred from homology"/>
<evidence type="ECO:0000256" key="1">
    <source>
        <dbReference type="ARBA" id="ARBA00001947"/>
    </source>
</evidence>
<dbReference type="InterPro" id="IPR023801">
    <property type="entry name" value="His_deacetylse_dom"/>
</dbReference>
<dbReference type="AlphaFoldDB" id="A0A1U7JHH8"/>
<keyword evidence="3" id="KW-0479">Metal-binding</keyword>
<dbReference type="InterPro" id="IPR023696">
    <property type="entry name" value="Ureohydrolase_dom_sf"/>
</dbReference>
<dbReference type="GO" id="GO:0004407">
    <property type="term" value="F:histone deacetylase activity"/>
    <property type="evidence" value="ECO:0007669"/>
    <property type="project" value="TreeGrafter"/>
</dbReference>
<evidence type="ECO:0000259" key="6">
    <source>
        <dbReference type="Pfam" id="PF00850"/>
    </source>
</evidence>
<protein>
    <submittedName>
        <fullName evidence="7">Acetylpolyamine aminohydrolase</fullName>
    </submittedName>
</protein>
<dbReference type="STRING" id="197461.A3843_07190"/>
<evidence type="ECO:0000313" key="7">
    <source>
        <dbReference type="EMBL" id="OKL44200.1"/>
    </source>
</evidence>
<evidence type="ECO:0000313" key="8">
    <source>
        <dbReference type="Proteomes" id="UP000185783"/>
    </source>
</evidence>
<keyword evidence="4 7" id="KW-0378">Hydrolase</keyword>
<keyword evidence="5" id="KW-0862">Zinc</keyword>
<dbReference type="Proteomes" id="UP000185783">
    <property type="component" value="Unassembled WGS sequence"/>
</dbReference>
<dbReference type="Pfam" id="PF00850">
    <property type="entry name" value="Hist_deacetyl"/>
    <property type="match status" value="1"/>
</dbReference>
<dbReference type="PANTHER" id="PTHR10625">
    <property type="entry name" value="HISTONE DEACETYLASE HDAC1-RELATED"/>
    <property type="match status" value="1"/>
</dbReference>
<comment type="caution">
    <text evidence="7">The sequence shown here is derived from an EMBL/GenBank/DDBJ whole genome shotgun (WGS) entry which is preliminary data.</text>
</comment>
<feature type="domain" description="Histone deacetylase" evidence="6">
    <location>
        <begin position="28"/>
        <end position="331"/>
    </location>
</feature>
<dbReference type="PRINTS" id="PR01270">
    <property type="entry name" value="HDASUPER"/>
</dbReference>
<sequence length="344" mass="38633">MKTIFSPDQMLHAPQFEVSDGKLEPAKEIPSRAQMVLDRLKAVQFGEIIEPRSFSLDPILKIHASDYIEFLSDFWRLWTEEGRTEQEAFPFVWPVRQLRTDIVPDQIDGKLGHYSFDAGTPMGPHTWTAVRRSAETALTGAAMMAEGARSAFALCRPPGHHAHKSFFGGYCFINNAAVAAQYLRDHGAKRVSVFDVDYHHGNGTQAIFYDRADVQFLSIHADPKVEFPYYLGHADEKGVGEGEEFNLNYPLPHGTPWEVWSRALEEGCASIEAYKPDVLVVSLGMDTFEKDPISQFKLKSEEFNLIGERLAKLGLPTLFIMEGGYAVEDLGVNCVNTLTGFRQR</sequence>
<dbReference type="PANTHER" id="PTHR10625:SF17">
    <property type="entry name" value="HISTONE DEACETYLASE 8"/>
    <property type="match status" value="1"/>
</dbReference>
<dbReference type="GO" id="GO:0040029">
    <property type="term" value="P:epigenetic regulation of gene expression"/>
    <property type="evidence" value="ECO:0007669"/>
    <property type="project" value="TreeGrafter"/>
</dbReference>
<evidence type="ECO:0000256" key="5">
    <source>
        <dbReference type="ARBA" id="ARBA00022833"/>
    </source>
</evidence>
<dbReference type="InterPro" id="IPR037138">
    <property type="entry name" value="His_deacetylse_dom_sf"/>
</dbReference>
<evidence type="ECO:0000256" key="4">
    <source>
        <dbReference type="ARBA" id="ARBA00022801"/>
    </source>
</evidence>
<dbReference type="InterPro" id="IPR000286">
    <property type="entry name" value="HDACs"/>
</dbReference>
<gene>
    <name evidence="7" type="ORF">A3843_07190</name>
</gene>
<evidence type="ECO:0000256" key="3">
    <source>
        <dbReference type="ARBA" id="ARBA00022723"/>
    </source>
</evidence>
<dbReference type="OrthoDB" id="9808367at2"/>
<organism evidence="7 8">
    <name type="scientific">Pseudovibrio exalbescens</name>
    <dbReference type="NCBI Taxonomy" id="197461"/>
    <lineage>
        <taxon>Bacteria</taxon>
        <taxon>Pseudomonadati</taxon>
        <taxon>Pseudomonadota</taxon>
        <taxon>Alphaproteobacteria</taxon>
        <taxon>Hyphomicrobiales</taxon>
        <taxon>Stappiaceae</taxon>
        <taxon>Pseudovibrio</taxon>
    </lineage>
</organism>
<name>A0A1U7JHH8_9HYPH</name>
<dbReference type="Gene3D" id="3.40.800.20">
    <property type="entry name" value="Histone deacetylase domain"/>
    <property type="match status" value="1"/>
</dbReference>
<dbReference type="GO" id="GO:0016787">
    <property type="term" value="F:hydrolase activity"/>
    <property type="evidence" value="ECO:0007669"/>
    <property type="project" value="UniProtKB-KW"/>
</dbReference>
<accession>A0A1U7JHH8</accession>